<dbReference type="RefSeq" id="WP_015110571.1">
    <property type="nucleotide sequence ID" value="NC_019675.1"/>
</dbReference>
<reference evidence="2" key="1">
    <citation type="journal article" date="2013" name="Proc. Natl. Acad. Sci. U.S.A.">
        <title>Improving the coverage of the cyanobacterial phylum using diversity-driven genome sequencing.</title>
        <authorList>
            <person name="Shih P.M."/>
            <person name="Wu D."/>
            <person name="Latifi A."/>
            <person name="Axen S.D."/>
            <person name="Fewer D.P."/>
            <person name="Talla E."/>
            <person name="Calteau A."/>
            <person name="Cai F."/>
            <person name="Tandeau de Marsac N."/>
            <person name="Rippka R."/>
            <person name="Herdman M."/>
            <person name="Sivonen K."/>
            <person name="Coursin T."/>
            <person name="Laurent T."/>
            <person name="Goodwin L."/>
            <person name="Nolan M."/>
            <person name="Davenport K.W."/>
            <person name="Han C.S."/>
            <person name="Rubin E.M."/>
            <person name="Eisen J.A."/>
            <person name="Woyke T."/>
            <person name="Gugger M."/>
            <person name="Kerfeld C.A."/>
        </authorList>
    </citation>
    <scope>NUCLEOTIDE SEQUENCE [LARGE SCALE GENOMIC DNA]</scope>
    <source>
        <strain evidence="2">ATCC 27147 / PCC 6307</strain>
    </source>
</reference>
<dbReference type="Proteomes" id="UP000010388">
    <property type="component" value="Chromosome"/>
</dbReference>
<dbReference type="STRING" id="292564.Cyagr_3056"/>
<name>K9PB08_CYAGP</name>
<gene>
    <name evidence="1" type="ordered locus">Cyagr_3056</name>
</gene>
<sequence length="374" mass="41422">MNAERLHAIALTLQKELSSSQTLNKFDRLIQALANQVSQPSQPQYQQETSDSLKDLLKTLDVAESNNFSPAWRESLADLGLTGLLGQDLALQINYVFERNQITPAVAQSELQSLRETLQMFSTAIDQIVSSFYSLGVGREDLEPGECEVGILVPRNFVNNQLGTFGDELKELNKIFGVFSELATGSRPGFAIKTISSSELTVFLEAASAVGACIALGLERILELYKKLLEIRKIQAELSSLGLEKKNLKGIEEHSNAMMGKGIEEIASHLISEFHRSADNGRKNELKVELKYALNKISNRIDCGFNFEIRMQAPVQDEADREGEDSDDYELSEKHYKDIAAAAKTLQFLKLEGDSILHLPEEASGKSKENNPGI</sequence>
<dbReference type="HOGENOM" id="CLU_751709_0_0_3"/>
<proteinExistence type="predicted"/>
<dbReference type="KEGG" id="cgc:Cyagr_3056"/>
<dbReference type="AlphaFoldDB" id="K9PB08"/>
<dbReference type="EMBL" id="CP003495">
    <property type="protein sequence ID" value="AFY30138.1"/>
    <property type="molecule type" value="Genomic_DNA"/>
</dbReference>
<evidence type="ECO:0000313" key="2">
    <source>
        <dbReference type="Proteomes" id="UP000010388"/>
    </source>
</evidence>
<evidence type="ECO:0000313" key="1">
    <source>
        <dbReference type="EMBL" id="AFY30138.1"/>
    </source>
</evidence>
<organism evidence="1 2">
    <name type="scientific">Cyanobium gracile (strain ATCC 27147 / PCC 6307)</name>
    <dbReference type="NCBI Taxonomy" id="292564"/>
    <lineage>
        <taxon>Bacteria</taxon>
        <taxon>Bacillati</taxon>
        <taxon>Cyanobacteriota</taxon>
        <taxon>Cyanophyceae</taxon>
        <taxon>Synechococcales</taxon>
        <taxon>Prochlorococcaceae</taxon>
        <taxon>Cyanobium</taxon>
    </lineage>
</organism>
<accession>K9PB08</accession>
<dbReference type="eggNOG" id="ENOG5033NZT">
    <property type="taxonomic scope" value="Bacteria"/>
</dbReference>
<protein>
    <submittedName>
        <fullName evidence="1">Uncharacterized protein</fullName>
    </submittedName>
</protein>